<dbReference type="InterPro" id="IPR043647">
    <property type="entry name" value="Noda_Vmethyltr_dom"/>
</dbReference>
<name>A0A2Z4QKM2_9VIRU</name>
<protein>
    <recommendedName>
        <fullName evidence="3">RNA replicase</fullName>
    </recommendedName>
</protein>
<dbReference type="CDD" id="cd23173">
    <property type="entry name" value="ps-ssRNAv_Nodaviridae_RdRp"/>
    <property type="match status" value="1"/>
</dbReference>
<keyword evidence="5" id="KW-0808">Transferase</keyword>
<comment type="similarity">
    <text evidence="1">Belongs to the nodaviridae RNA polymerase family.</text>
</comment>
<dbReference type="Pfam" id="PF19222">
    <property type="entry name" value="Noda_Vmethyltr"/>
    <property type="match status" value="1"/>
</dbReference>
<dbReference type="InterPro" id="IPR043502">
    <property type="entry name" value="DNA/RNA_pol_sf"/>
</dbReference>
<accession>A0A2Z4QKM2</accession>
<feature type="domain" description="RdRp catalytic" evidence="4">
    <location>
        <begin position="550"/>
        <end position="672"/>
    </location>
</feature>
<organism evidence="5">
    <name type="scientific">Craigies Hill virus</name>
    <dbReference type="NCBI Taxonomy" id="1654362"/>
    <lineage>
        <taxon>Viruses</taxon>
    </lineage>
</organism>
<dbReference type="EMBL" id="MH384330">
    <property type="protein sequence ID" value="AWY11134.1"/>
    <property type="molecule type" value="Genomic_RNA"/>
</dbReference>
<reference evidence="5" key="1">
    <citation type="submission" date="2018-05" db="EMBL/GenBank/DDBJ databases">
        <title>Lack of effect of Wolbachia wMel on the prevalence and abundance of the RNA virome of Drosophila melanogaster.</title>
        <authorList>
            <person name="Shi M."/>
            <person name="White V.L."/>
            <person name="Schlub T."/>
            <person name="Eden J.-S."/>
            <person name="Hoffmann A.A."/>
            <person name="Holmes E.C."/>
        </authorList>
    </citation>
    <scope>NUCLEOTIDE SEQUENCE</scope>
    <source>
        <strain evidence="5">MEL167C</strain>
    </source>
</reference>
<sequence length="861" mass="97539">MSRPRETYRSVGSCNLVKGLKKLFPCCAPVKDRAYLSKKCDTRKINVNQSFRDQFTRRFVYGSETLHSSGHSHARAALDRRLAELSIRNFITQQGYEPYAISPSARDIEAGIDCNRLYYSPKDLDQPYNNTEITANHVLYMIDVDYYANMEQWLLKGNPMLLYTMVPTSVGGVVPDGSFHFEDDKLCLTMNGGAKYEHLLWDYGLDYFVVTDHKVGWSVMVKVDQLVSPLDSQRRIVCLTPTTWYPSKYNRPLFGIVPTLSRFKVKFGDVNIMINQTIDKEAGSKVIICASFNGTPTSLRLRYDLFVGVCKRLSLDKHPAVATVERYLNVDKIPDAGILAPIIFDAYSNGWFSSKYSKLKSVTHAGIARTAAPHFQALEPLLNDDGRQIGIMISKPIIEGAGIFPCESYNNDVQAIKGRVEKIRNTTEPNKYLRKLADEFIRSFPNGVAYPISESEVIEEQNKPLQKIRSEQNKHWLRDSFVVKAFMKKESYPKATDPRNISTCPPAHTIKLSRYTYAIKETLKQNPWFIPAHTPTQIVDKLREFVADTSEILETDYSRLDGTISEFLRMIERGVYLRICNVNDRPLLAQLLTDEYNCKAWTATGTKYDPGFSRLSGSPLTTDGNTLITAFVVYAAARRQNYLRPFEISRIPTMAYGDDGITKNVTAKNLELTAKQLGLTLKCVSRQAGTPVTFLARVFVDPWSTETSVQDPARSLGKIHLSSIKNAPNEVVAVNKANGYLTTDPLTPILSQYCRYICNTHPKVTSEVIKKYKLSSENWWVDNYTDSWPQHDYDIELMRNVVGEALRLSPSEVIQYEEDVMKGKWKVITMPMPATINVQRSNSAGDIHLERPVKCSDAKSI</sequence>
<evidence type="ECO:0000256" key="2">
    <source>
        <dbReference type="ARBA" id="ARBA00022953"/>
    </source>
</evidence>
<dbReference type="InterPro" id="IPR007094">
    <property type="entry name" value="RNA-dir_pol_PSvirus"/>
</dbReference>
<dbReference type="SUPFAM" id="SSF56672">
    <property type="entry name" value="DNA/RNA polymerases"/>
    <property type="match status" value="1"/>
</dbReference>
<evidence type="ECO:0000256" key="1">
    <source>
        <dbReference type="ARBA" id="ARBA00007751"/>
    </source>
</evidence>
<evidence type="ECO:0000313" key="5">
    <source>
        <dbReference type="EMBL" id="AWY11134.1"/>
    </source>
</evidence>
<proteinExistence type="inferred from homology"/>
<keyword evidence="2" id="KW-0693">Viral RNA replication</keyword>
<keyword evidence="5" id="KW-0696">RNA-directed RNA polymerase</keyword>
<dbReference type="GO" id="GO:0039694">
    <property type="term" value="P:viral RNA genome replication"/>
    <property type="evidence" value="ECO:0007669"/>
    <property type="project" value="InterPro"/>
</dbReference>
<dbReference type="PROSITE" id="PS50507">
    <property type="entry name" value="RDRP_SSRNA_POS"/>
    <property type="match status" value="1"/>
</dbReference>
<keyword evidence="5" id="KW-0548">Nucleotidyltransferase</keyword>
<dbReference type="GO" id="GO:0003968">
    <property type="term" value="F:RNA-directed RNA polymerase activity"/>
    <property type="evidence" value="ECO:0007669"/>
    <property type="project" value="UniProtKB-KW"/>
</dbReference>
<evidence type="ECO:0000256" key="3">
    <source>
        <dbReference type="ARBA" id="ARBA00032757"/>
    </source>
</evidence>
<evidence type="ECO:0000259" key="4">
    <source>
        <dbReference type="PROSITE" id="PS50507"/>
    </source>
</evidence>